<feature type="compositionally biased region" description="Low complexity" evidence="1">
    <location>
        <begin position="1"/>
        <end position="21"/>
    </location>
</feature>
<organism evidence="3 4">
    <name type="scientific">Entamoeba nuttalli (strain P19)</name>
    <name type="common">Amoeba</name>
    <dbReference type="NCBI Taxonomy" id="1076696"/>
    <lineage>
        <taxon>Eukaryota</taxon>
        <taxon>Amoebozoa</taxon>
        <taxon>Evosea</taxon>
        <taxon>Archamoebae</taxon>
        <taxon>Mastigamoebida</taxon>
        <taxon>Entamoebidae</taxon>
        <taxon>Entamoeba</taxon>
    </lineage>
</organism>
<feature type="transmembrane region" description="Helical" evidence="2">
    <location>
        <begin position="71"/>
        <end position="99"/>
    </location>
</feature>
<keyword evidence="2" id="KW-0812">Transmembrane</keyword>
<evidence type="ECO:0000256" key="2">
    <source>
        <dbReference type="SAM" id="Phobius"/>
    </source>
</evidence>
<dbReference type="VEuPathDB" id="AmoebaDB:ENU1_210400"/>
<evidence type="ECO:0000256" key="1">
    <source>
        <dbReference type="SAM" id="MobiDB-lite"/>
    </source>
</evidence>
<dbReference type="OMA" id="TIVNQDP"/>
<reference evidence="3 4" key="1">
    <citation type="submission" date="2011-11" db="EMBL/GenBank/DDBJ databases">
        <authorList>
            <person name="Hannick L."/>
            <person name="Karamycheva S."/>
            <person name="Lorenzi H."/>
            <person name="Caler E."/>
        </authorList>
    </citation>
    <scope>NUCLEOTIDE SEQUENCE [LARGE SCALE GENOMIC DNA]</scope>
    <source>
        <strain evidence="3 4">P19</strain>
    </source>
</reference>
<keyword evidence="2" id="KW-1133">Transmembrane helix</keyword>
<keyword evidence="2" id="KW-0472">Membrane</keyword>
<dbReference type="RefSeq" id="XP_008860579.1">
    <property type="nucleotide sequence ID" value="XM_008862357.1"/>
</dbReference>
<dbReference type="OrthoDB" id="10413598at2759"/>
<evidence type="ECO:0000313" key="3">
    <source>
        <dbReference type="EMBL" id="EKE37069.1"/>
    </source>
</evidence>
<accession>K2H3Q2</accession>
<name>K2H3Q2_ENTNP</name>
<sequence>MTDPLINSQINSISPTISPSPMVVNQDPSKQLGSVSVDDTSDDYVNETFPLIAHWRDSFNSKEQHSNEFCIVISVLMTMAALIILFIICIIVIILFVLLKRR</sequence>
<dbReference type="Proteomes" id="UP000006769">
    <property type="component" value="Unassembled WGS sequence"/>
</dbReference>
<dbReference type="EMBL" id="JH930168">
    <property type="protein sequence ID" value="EKE37069.1"/>
    <property type="molecule type" value="Genomic_DNA"/>
</dbReference>
<evidence type="ECO:0000313" key="4">
    <source>
        <dbReference type="Proteomes" id="UP000006769"/>
    </source>
</evidence>
<feature type="region of interest" description="Disordered" evidence="1">
    <location>
        <begin position="1"/>
        <end position="22"/>
    </location>
</feature>
<dbReference type="AlphaFoldDB" id="K2H3Q2"/>
<proteinExistence type="predicted"/>
<dbReference type="GeneID" id="20076759"/>
<protein>
    <submittedName>
        <fullName evidence="3">Uncharacterized protein</fullName>
    </submittedName>
</protein>
<gene>
    <name evidence="3" type="ORF">ENU1_210400</name>
</gene>